<dbReference type="SMART" id="SM00861">
    <property type="entry name" value="Transket_pyr"/>
    <property type="match status" value="1"/>
</dbReference>
<sequence length="615" mass="65410">MNTAELAQLGQQLRVDSVRAAAAAGSGHPTSSMSAADLMAVLLAHHLRYDFERPEHPANDRFVLSKGHASPLLYAAYKAAGVVEDGELLTFRKLGSRLEGHPTPRRLPWVETATGSLGQGLPVGVGIALAGKRLDRVGYRVWVLCGDSELAEGSVWEAAEHAGYEHLDNLTMIVDVNRLGQRGPTRHGHDLDAYARRFAAFGWHTMEIDGHDVDAIDRAYGDALARTGQPTVILARTLKGKGVASVEDREGLHGKPLPEPEEAIAELGGPRDVRVRVGEPPAAAMLRSLTTEVVQLPHYDQGDEVATRDAFGKALAALGTARGDVVALDGEVGDSTRTEVFAKEHPDRFFECYIAEQQLVASAVGIAARGWVPYAATFAAFFTRAHDFLRMASISGSGINLVGSHAGVAIGQDGPSQMGLEDLAMFRALYGSTVLYPCDANQTARLVAEMAALDGIRYLRTSRGATPVIYGPEEEFPIGGSKVLRSGDQDRLTVVAAGVTVHEALAAADRLAEEDIAVRVIDLYSVKPVDVATLRRAAEETGCLVTVEDHHEQGGLGDAVAEAFGDGRPAPRLVRLAVRTMPGSAAPDEQLHAAGIDALGIAATAKLLVEEAIVR</sequence>
<dbReference type="GO" id="GO:0000287">
    <property type="term" value="F:magnesium ion binding"/>
    <property type="evidence" value="ECO:0007669"/>
    <property type="project" value="UniProtKB-ARBA"/>
</dbReference>
<dbReference type="EMBL" id="MCGQ01000038">
    <property type="protein sequence ID" value="OXY90163.1"/>
    <property type="molecule type" value="Genomic_DNA"/>
</dbReference>
<accession>A0A233S3L7</accession>
<evidence type="ECO:0000256" key="9">
    <source>
        <dbReference type="ARBA" id="ARBA00022837"/>
    </source>
</evidence>
<dbReference type="PROSITE" id="PS00802">
    <property type="entry name" value="TRANSKETOLASE_2"/>
    <property type="match status" value="1"/>
</dbReference>
<dbReference type="Gene3D" id="3.40.50.920">
    <property type="match status" value="1"/>
</dbReference>
<comment type="caution">
    <text evidence="13">The sequence shown here is derived from an EMBL/GenBank/DDBJ whole genome shotgun (WGS) entry which is preliminary data.</text>
</comment>
<keyword evidence="8" id="KW-0479">Metal-binding</keyword>
<comment type="subunit">
    <text evidence="6">Homodimer.</text>
</comment>
<comment type="similarity">
    <text evidence="5">Belongs to the transketolase family.</text>
</comment>
<dbReference type="InterPro" id="IPR029061">
    <property type="entry name" value="THDP-binding"/>
</dbReference>
<evidence type="ECO:0000256" key="2">
    <source>
        <dbReference type="ARBA" id="ARBA00001936"/>
    </source>
</evidence>
<dbReference type="Proteomes" id="UP000215483">
    <property type="component" value="Unassembled WGS sequence"/>
</dbReference>
<protein>
    <submittedName>
        <fullName evidence="13">Transketolase</fullName>
    </submittedName>
</protein>
<evidence type="ECO:0000256" key="3">
    <source>
        <dbReference type="ARBA" id="ARBA00001946"/>
    </source>
</evidence>
<dbReference type="CDD" id="cd02012">
    <property type="entry name" value="TPP_TK"/>
    <property type="match status" value="1"/>
</dbReference>
<dbReference type="InterPro" id="IPR005475">
    <property type="entry name" value="Transketolase-like_Pyr-bd"/>
</dbReference>
<comment type="cofactor">
    <cofactor evidence="1">
        <name>Ca(2+)</name>
        <dbReference type="ChEBI" id="CHEBI:29108"/>
    </cofactor>
</comment>
<dbReference type="GO" id="GO:0004802">
    <property type="term" value="F:transketolase activity"/>
    <property type="evidence" value="ECO:0007669"/>
    <property type="project" value="TreeGrafter"/>
</dbReference>
<dbReference type="InterPro" id="IPR051424">
    <property type="entry name" value="Transketolase-like"/>
</dbReference>
<dbReference type="Pfam" id="PF02779">
    <property type="entry name" value="Transket_pyr"/>
    <property type="match status" value="1"/>
</dbReference>
<dbReference type="PANTHER" id="PTHR43195">
    <property type="entry name" value="TRANSKETOLASE"/>
    <property type="match status" value="1"/>
</dbReference>
<evidence type="ECO:0000256" key="4">
    <source>
        <dbReference type="ARBA" id="ARBA00001964"/>
    </source>
</evidence>
<gene>
    <name evidence="13" type="ORF">BEK98_34635</name>
</gene>
<dbReference type="Pfam" id="PF00456">
    <property type="entry name" value="Transketolase_N"/>
    <property type="match status" value="1"/>
</dbReference>
<dbReference type="Gene3D" id="3.40.50.970">
    <property type="match status" value="2"/>
</dbReference>
<feature type="domain" description="Transketolase-like pyrimidine-binding" evidence="12">
    <location>
        <begin position="305"/>
        <end position="468"/>
    </location>
</feature>
<dbReference type="InterPro" id="IPR005474">
    <property type="entry name" value="Transketolase_N"/>
</dbReference>
<dbReference type="FunFam" id="3.40.50.970:FF:000129">
    <property type="entry name" value="Transketolase"/>
    <property type="match status" value="1"/>
</dbReference>
<organism evidence="13 14">
    <name type="scientific">Streptomyces diastatochromogenes</name>
    <dbReference type="NCBI Taxonomy" id="42236"/>
    <lineage>
        <taxon>Bacteria</taxon>
        <taxon>Bacillati</taxon>
        <taxon>Actinomycetota</taxon>
        <taxon>Actinomycetes</taxon>
        <taxon>Kitasatosporales</taxon>
        <taxon>Streptomycetaceae</taxon>
        <taxon>Streptomyces</taxon>
    </lineage>
</organism>
<dbReference type="PANTHER" id="PTHR43195:SF1">
    <property type="entry name" value="FI06132P-RELATED"/>
    <property type="match status" value="1"/>
</dbReference>
<evidence type="ECO:0000256" key="10">
    <source>
        <dbReference type="ARBA" id="ARBA00022842"/>
    </source>
</evidence>
<keyword evidence="10" id="KW-0460">Magnesium</keyword>
<dbReference type="SUPFAM" id="SSF52922">
    <property type="entry name" value="TK C-terminal domain-like"/>
    <property type="match status" value="1"/>
</dbReference>
<comment type="cofactor">
    <cofactor evidence="2">
        <name>Mn(2+)</name>
        <dbReference type="ChEBI" id="CHEBI:29035"/>
    </cofactor>
</comment>
<name>A0A233S3L7_STRDA</name>
<dbReference type="NCBIfam" id="NF004559">
    <property type="entry name" value="PRK05899.2-5"/>
    <property type="match status" value="1"/>
</dbReference>
<evidence type="ECO:0000256" key="5">
    <source>
        <dbReference type="ARBA" id="ARBA00007131"/>
    </source>
</evidence>
<keyword evidence="9" id="KW-0106">Calcium</keyword>
<proteinExistence type="inferred from homology"/>
<dbReference type="RefSeq" id="WP_094220853.1">
    <property type="nucleotide sequence ID" value="NZ_MCGQ01000038.1"/>
</dbReference>
<dbReference type="Pfam" id="PF02780">
    <property type="entry name" value="Transketolase_C"/>
    <property type="match status" value="1"/>
</dbReference>
<dbReference type="AlphaFoldDB" id="A0A233S3L7"/>
<dbReference type="InterPro" id="IPR009014">
    <property type="entry name" value="Transketo_C/PFOR_II"/>
</dbReference>
<dbReference type="OrthoDB" id="8732661at2"/>
<evidence type="ECO:0000313" key="13">
    <source>
        <dbReference type="EMBL" id="OXY90163.1"/>
    </source>
</evidence>
<comment type="cofactor">
    <cofactor evidence="3">
        <name>Mg(2+)</name>
        <dbReference type="ChEBI" id="CHEBI:18420"/>
    </cofactor>
</comment>
<keyword evidence="14" id="KW-1185">Reference proteome</keyword>
<keyword evidence="7" id="KW-0808">Transferase</keyword>
<dbReference type="SUPFAM" id="SSF52518">
    <property type="entry name" value="Thiamin diphosphate-binding fold (THDP-binding)"/>
    <property type="match status" value="2"/>
</dbReference>
<dbReference type="InterPro" id="IPR033248">
    <property type="entry name" value="Transketolase_C"/>
</dbReference>
<dbReference type="CDD" id="cd07033">
    <property type="entry name" value="TPP_PYR_DXS_TK_like"/>
    <property type="match status" value="1"/>
</dbReference>
<evidence type="ECO:0000256" key="8">
    <source>
        <dbReference type="ARBA" id="ARBA00022723"/>
    </source>
</evidence>
<dbReference type="GO" id="GO:0005737">
    <property type="term" value="C:cytoplasm"/>
    <property type="evidence" value="ECO:0007669"/>
    <property type="project" value="UniProtKB-ARBA"/>
</dbReference>
<evidence type="ECO:0000256" key="11">
    <source>
        <dbReference type="ARBA" id="ARBA00023052"/>
    </source>
</evidence>
<evidence type="ECO:0000256" key="6">
    <source>
        <dbReference type="ARBA" id="ARBA00011738"/>
    </source>
</evidence>
<evidence type="ECO:0000313" key="14">
    <source>
        <dbReference type="Proteomes" id="UP000215483"/>
    </source>
</evidence>
<evidence type="ECO:0000256" key="1">
    <source>
        <dbReference type="ARBA" id="ARBA00001913"/>
    </source>
</evidence>
<evidence type="ECO:0000256" key="7">
    <source>
        <dbReference type="ARBA" id="ARBA00022679"/>
    </source>
</evidence>
<comment type="cofactor">
    <cofactor evidence="4">
        <name>thiamine diphosphate</name>
        <dbReference type="ChEBI" id="CHEBI:58937"/>
    </cofactor>
</comment>
<dbReference type="InterPro" id="IPR020826">
    <property type="entry name" value="Transketolase_BS"/>
</dbReference>
<dbReference type="GO" id="GO:0030976">
    <property type="term" value="F:thiamine pyrophosphate binding"/>
    <property type="evidence" value="ECO:0007669"/>
    <property type="project" value="TreeGrafter"/>
</dbReference>
<keyword evidence="11" id="KW-0786">Thiamine pyrophosphate</keyword>
<reference evidence="13 14" key="1">
    <citation type="submission" date="2016-07" db="EMBL/GenBank/DDBJ databases">
        <title>Draft genome of Streptomyces diastatochromogenes.</title>
        <authorList>
            <person name="Podduturi R."/>
            <person name="Lukassen M.B."/>
            <person name="Clausen N."/>
            <person name="Nielsen J.L."/>
            <person name="Jorgensen N.O."/>
        </authorList>
    </citation>
    <scope>NUCLEOTIDE SEQUENCE [LARGE SCALE GENOMIC DNA]</scope>
    <source>
        <strain evidence="13 14">DSM 40608</strain>
    </source>
</reference>
<evidence type="ECO:0000259" key="12">
    <source>
        <dbReference type="SMART" id="SM00861"/>
    </source>
</evidence>